<dbReference type="Proteomes" id="UP000236286">
    <property type="component" value="Unassembled WGS sequence"/>
</dbReference>
<dbReference type="Pfam" id="PF01968">
    <property type="entry name" value="Hydantoinase_A"/>
    <property type="match status" value="1"/>
</dbReference>
<protein>
    <submittedName>
        <fullName evidence="2">H4MPT-linked C1 transfer pathway protein</fullName>
    </submittedName>
</protein>
<name>A0A2J7TH72_METSI</name>
<dbReference type="InterPro" id="IPR043129">
    <property type="entry name" value="ATPase_NBD"/>
</dbReference>
<dbReference type="Gene3D" id="3.30.420.190">
    <property type="entry name" value="conserved archaeal protein q6m145"/>
    <property type="match status" value="1"/>
</dbReference>
<gene>
    <name evidence="2" type="ORF">CR492_09715</name>
</gene>
<dbReference type="OrthoDB" id="1792672at2"/>
<dbReference type="RefSeq" id="WP_102843550.1">
    <property type="nucleotide sequence ID" value="NZ_PDZR01000009.1"/>
</dbReference>
<dbReference type="AlphaFoldDB" id="A0A2J7TH72"/>
<sequence length="345" mass="36303">MQDIIGWDIGGAHLKAARAQDGVITAAAQIPCPLWLGLAELDRAFAQAFQAVGRAEINIVTMTGELSDAFATRAEGVAGVAAIAQRLLAPGRVLLYAARAGLIEASRASLFAADIGSVNWHASAALTGARFRDALLIDMGSTTTDVIPVADHVPASLGRTDAERLAHGELVYTGLTRTFLMAGPKRVPFRGGWTALMNEWFADMADVNRVLLRLPEGADTMDTSDGRDKSVDASCARLARMIGMDAPDADEAAWRRLAGFFAEAQLREIMDAACLVLSRGDVGEDAPVVGAGVGRASVMEIARRLGRSFVAFDTLIEATPQALEKAADCAPAAAIALIAARQFSA</sequence>
<comment type="caution">
    <text evidence="2">The sequence shown here is derived from an EMBL/GenBank/DDBJ whole genome shotgun (WGS) entry which is preliminary data.</text>
</comment>
<feature type="domain" description="Hydantoinase A/oxoprolinase" evidence="1">
    <location>
        <begin position="60"/>
        <end position="307"/>
    </location>
</feature>
<reference evidence="2 3" key="1">
    <citation type="submission" date="2017-10" db="EMBL/GenBank/DDBJ databases">
        <title>Genome announcement of Methylocella silvestris TVC from permafrost.</title>
        <authorList>
            <person name="Wang J."/>
            <person name="Geng K."/>
            <person name="Ul-Haque F."/>
            <person name="Crombie A.T."/>
            <person name="Street L.E."/>
            <person name="Wookey P.A."/>
            <person name="Murrell J.C."/>
            <person name="Pratscher J."/>
        </authorList>
    </citation>
    <scope>NUCLEOTIDE SEQUENCE [LARGE SCALE GENOMIC DNA]</scope>
    <source>
        <strain evidence="2 3">TVC</strain>
    </source>
</reference>
<evidence type="ECO:0000313" key="2">
    <source>
        <dbReference type="EMBL" id="PNG26120.1"/>
    </source>
</evidence>
<evidence type="ECO:0000259" key="1">
    <source>
        <dbReference type="Pfam" id="PF01968"/>
    </source>
</evidence>
<evidence type="ECO:0000313" key="3">
    <source>
        <dbReference type="Proteomes" id="UP000236286"/>
    </source>
</evidence>
<dbReference type="InterPro" id="IPR002756">
    <property type="entry name" value="MfnF"/>
</dbReference>
<dbReference type="SUPFAM" id="SSF53067">
    <property type="entry name" value="Actin-like ATPase domain"/>
    <property type="match status" value="1"/>
</dbReference>
<organism evidence="2 3">
    <name type="scientific">Methylocella silvestris</name>
    <dbReference type="NCBI Taxonomy" id="199596"/>
    <lineage>
        <taxon>Bacteria</taxon>
        <taxon>Pseudomonadati</taxon>
        <taxon>Pseudomonadota</taxon>
        <taxon>Alphaproteobacteria</taxon>
        <taxon>Hyphomicrobiales</taxon>
        <taxon>Beijerinckiaceae</taxon>
        <taxon>Methylocella</taxon>
    </lineage>
</organism>
<dbReference type="NCBIfam" id="TIGR03123">
    <property type="entry name" value="one_C_unchar_1"/>
    <property type="match status" value="1"/>
</dbReference>
<dbReference type="InterPro" id="IPR002821">
    <property type="entry name" value="Hydantoinase_A"/>
</dbReference>
<accession>A0A2J7TH72</accession>
<dbReference type="Gene3D" id="3.30.420.40">
    <property type="match status" value="1"/>
</dbReference>
<proteinExistence type="predicted"/>
<dbReference type="EMBL" id="PDZR01000009">
    <property type="protein sequence ID" value="PNG26120.1"/>
    <property type="molecule type" value="Genomic_DNA"/>
</dbReference>
<dbReference type="GO" id="GO:0016787">
    <property type="term" value="F:hydrolase activity"/>
    <property type="evidence" value="ECO:0007669"/>
    <property type="project" value="InterPro"/>
</dbReference>